<feature type="domain" description="HECT" evidence="6">
    <location>
        <begin position="713"/>
        <end position="1076"/>
    </location>
</feature>
<dbReference type="Proteomes" id="UP000623467">
    <property type="component" value="Unassembled WGS sequence"/>
</dbReference>
<dbReference type="PANTHER" id="PTHR45700:SF2">
    <property type="entry name" value="UBIQUITIN-PROTEIN LIGASE E3C"/>
    <property type="match status" value="1"/>
</dbReference>
<dbReference type="Gene3D" id="3.90.1750.10">
    <property type="entry name" value="Hect, E3 ligase catalytic domains"/>
    <property type="match status" value="1"/>
</dbReference>
<name>A0A8H7CL43_9AGAR</name>
<proteinExistence type="predicted"/>
<dbReference type="CDD" id="cd00078">
    <property type="entry name" value="HECTc"/>
    <property type="match status" value="1"/>
</dbReference>
<dbReference type="Gene3D" id="3.30.2410.10">
    <property type="entry name" value="Hect, E3 ligase catalytic domain"/>
    <property type="match status" value="1"/>
</dbReference>
<dbReference type="FunFam" id="3.30.2160.10:FF:000002">
    <property type="entry name" value="Putative Ubiquitin-protein ligase E3C"/>
    <property type="match status" value="1"/>
</dbReference>
<dbReference type="InterPro" id="IPR000569">
    <property type="entry name" value="HECT_dom"/>
</dbReference>
<evidence type="ECO:0000256" key="5">
    <source>
        <dbReference type="PROSITE-ProRule" id="PRU00104"/>
    </source>
</evidence>
<feature type="active site" description="Glycyl thioester intermediate" evidence="5">
    <location>
        <position position="1044"/>
    </location>
</feature>
<dbReference type="GO" id="GO:0006511">
    <property type="term" value="P:ubiquitin-dependent protein catabolic process"/>
    <property type="evidence" value="ECO:0007669"/>
    <property type="project" value="TreeGrafter"/>
</dbReference>
<keyword evidence="3" id="KW-0808">Transferase</keyword>
<evidence type="ECO:0000256" key="1">
    <source>
        <dbReference type="ARBA" id="ARBA00000885"/>
    </source>
</evidence>
<dbReference type="SMART" id="SM00119">
    <property type="entry name" value="HECTc"/>
    <property type="match status" value="1"/>
</dbReference>
<evidence type="ECO:0000256" key="2">
    <source>
        <dbReference type="ARBA" id="ARBA00012485"/>
    </source>
</evidence>
<dbReference type="EMBL" id="JACAZH010000031">
    <property type="protein sequence ID" value="KAF7339313.1"/>
    <property type="molecule type" value="Genomic_DNA"/>
</dbReference>
<dbReference type="Gene3D" id="3.30.2160.10">
    <property type="entry name" value="Hect, E3 ligase catalytic domain"/>
    <property type="match status" value="1"/>
</dbReference>
<dbReference type="GO" id="GO:0000209">
    <property type="term" value="P:protein polyubiquitination"/>
    <property type="evidence" value="ECO:0007669"/>
    <property type="project" value="InterPro"/>
</dbReference>
<comment type="caution">
    <text evidence="7">The sequence shown here is derived from an EMBL/GenBank/DDBJ whole genome shotgun (WGS) entry which is preliminary data.</text>
</comment>
<dbReference type="SUPFAM" id="SSF56204">
    <property type="entry name" value="Hect, E3 ligase catalytic domain"/>
    <property type="match status" value="1"/>
</dbReference>
<comment type="catalytic activity">
    <reaction evidence="1">
        <text>S-ubiquitinyl-[E2 ubiquitin-conjugating enzyme]-L-cysteine + [acceptor protein]-L-lysine = [E2 ubiquitin-conjugating enzyme]-L-cysteine + N(6)-ubiquitinyl-[acceptor protein]-L-lysine.</text>
        <dbReference type="EC" id="2.3.2.26"/>
    </reaction>
</comment>
<dbReference type="PROSITE" id="PS50237">
    <property type="entry name" value="HECT"/>
    <property type="match status" value="1"/>
</dbReference>
<dbReference type="FunFam" id="3.30.2410.10:FF:000011">
    <property type="entry name" value="Putative Ubiquitin-protein ligase E3C"/>
    <property type="match status" value="1"/>
</dbReference>
<dbReference type="OrthoDB" id="8068875at2759"/>
<keyword evidence="8" id="KW-1185">Reference proteome</keyword>
<organism evidence="7 8">
    <name type="scientific">Mycena sanguinolenta</name>
    <dbReference type="NCBI Taxonomy" id="230812"/>
    <lineage>
        <taxon>Eukaryota</taxon>
        <taxon>Fungi</taxon>
        <taxon>Dikarya</taxon>
        <taxon>Basidiomycota</taxon>
        <taxon>Agaricomycotina</taxon>
        <taxon>Agaricomycetes</taxon>
        <taxon>Agaricomycetidae</taxon>
        <taxon>Agaricales</taxon>
        <taxon>Marasmiineae</taxon>
        <taxon>Mycenaceae</taxon>
        <taxon>Mycena</taxon>
    </lineage>
</organism>
<evidence type="ECO:0000256" key="4">
    <source>
        <dbReference type="ARBA" id="ARBA00022786"/>
    </source>
</evidence>
<sequence length="1076" mass="119931">MNVYEVRSCSLISFADHQYTYILNLDSSWDTTNIVMLPLFRDEKRREINLGGTSSVFTRSQIIDQAHAARIERAEHKLQRAAICIQSWWRGVAAVCAAKADMRKAFETDIEGLLGLRCMVLIGMDQVLGKWSQTIVAKGEGALFAPAVEPHQSSWCVLIRQIFLLLLRSIAASPKSPDAVAHLKIMNMLVSADVMTRNLGPHGRDVVADILMYVLKRNFYPLLSEAIRSMPTTEAKLSTSLPLLVPLATVAFSTFTPADNTYAESLVGLVSSILTIPLLPNRLPLPSLTQLSSHLPLASFPLLVFCPNSTSITDRIHLVANLMVFAPPRYAVLSAPALTAYLDLLARLFDSLPPHTFEESSVRAQGAAKGASAEEADSDDESQPNIFVLSSSATSAPSAAFPVLDALDDWRTLKRLSTLVTTTHITSLLTATQKHPDATRRALFCMFLALEGVWPRKTNTVLDAVVSSGGGTSIIKELWCSFVGRADASSILREFKSPVAEPDASIPALLFLADLYAHALRTMSDDEFFGTSSLASAPRNPLSLDELRLFSRLLLDVASGLHQAHVDANGDTNMSGTMGPSRVRYTWEKVVEKVTKCLVAIHARDSRRSFTPPDHWLVSGSQIELRSFVDAALIEGQQIPSGNTRTVTTRQITRLAPRLGMLCNIPFSVPFPMRVQVLRSFISTNIMARRNEPRTRIAIRREHIVQDGFDHLTQVDLKGRIEITFIDKFGAEEYVYQFDSFLSLPLFLACLTVAIYLYRAGIDCGGISKEFFMLLCKEVFNTDRGLWLANKKNELFPNPHAYAVEAHSLNWYRFMGRIIGKAMYEGILVDIAFAEFFLAKLLGKQSFPDDLASLDPELHNNLISVMHYTGNLEDLSLNFTVAVEDFGVTKTVDLVPHGNEIAVTKKNRLQYIHMLSHYRLSKQIKQQSRAFLEGLSEIIDYKWLKMFNQQELQILIGGPADSPVNLDDLQSNTRYDGIFQSSHATIISFWRVVHSFDQEQRRALLRFVTSRSRPPLLGFKELMPNFTIRDAGSDERRLPTSSTCANLLKLPSYQSEKVLRAKLLQAIKANVGFDLS</sequence>
<evidence type="ECO:0000259" key="6">
    <source>
        <dbReference type="PROSITE" id="PS50237"/>
    </source>
</evidence>
<dbReference type="GO" id="GO:0061630">
    <property type="term" value="F:ubiquitin protein ligase activity"/>
    <property type="evidence" value="ECO:0007669"/>
    <property type="project" value="UniProtKB-EC"/>
</dbReference>
<reference evidence="7" key="1">
    <citation type="submission" date="2020-05" db="EMBL/GenBank/DDBJ databases">
        <title>Mycena genomes resolve the evolution of fungal bioluminescence.</title>
        <authorList>
            <person name="Tsai I.J."/>
        </authorList>
    </citation>
    <scope>NUCLEOTIDE SEQUENCE</scope>
    <source>
        <strain evidence="7">160909Yilan</strain>
    </source>
</reference>
<dbReference type="AlphaFoldDB" id="A0A8H7CL43"/>
<dbReference type="EC" id="2.3.2.26" evidence="2"/>
<evidence type="ECO:0000313" key="7">
    <source>
        <dbReference type="EMBL" id="KAF7339313.1"/>
    </source>
</evidence>
<accession>A0A8H7CL43</accession>
<dbReference type="InterPro" id="IPR035983">
    <property type="entry name" value="Hect_E3_ubiquitin_ligase"/>
</dbReference>
<protein>
    <recommendedName>
        <fullName evidence="2">HECT-type E3 ubiquitin transferase</fullName>
        <ecNumber evidence="2">2.3.2.26</ecNumber>
    </recommendedName>
</protein>
<dbReference type="InterPro" id="IPR044611">
    <property type="entry name" value="E3A/B/C-like"/>
</dbReference>
<keyword evidence="4 5" id="KW-0833">Ubl conjugation pathway</keyword>
<dbReference type="Pfam" id="PF00632">
    <property type="entry name" value="HECT"/>
    <property type="match status" value="1"/>
</dbReference>
<evidence type="ECO:0000313" key="8">
    <source>
        <dbReference type="Proteomes" id="UP000623467"/>
    </source>
</evidence>
<evidence type="ECO:0000256" key="3">
    <source>
        <dbReference type="ARBA" id="ARBA00022679"/>
    </source>
</evidence>
<gene>
    <name evidence="7" type="ORF">MSAN_02144900</name>
</gene>
<dbReference type="PANTHER" id="PTHR45700">
    <property type="entry name" value="UBIQUITIN-PROTEIN LIGASE E3C"/>
    <property type="match status" value="1"/>
</dbReference>